<dbReference type="PROSITE" id="PS50883">
    <property type="entry name" value="EAL"/>
    <property type="match status" value="1"/>
</dbReference>
<feature type="domain" description="PAS" evidence="1">
    <location>
        <begin position="156"/>
        <end position="226"/>
    </location>
</feature>
<dbReference type="InterPro" id="IPR043128">
    <property type="entry name" value="Rev_trsase/Diguanyl_cyclase"/>
</dbReference>
<dbReference type="InterPro" id="IPR001633">
    <property type="entry name" value="EAL_dom"/>
</dbReference>
<accession>A0A5B2XLT0</accession>
<dbReference type="InterPro" id="IPR035965">
    <property type="entry name" value="PAS-like_dom_sf"/>
</dbReference>
<evidence type="ECO:0000259" key="3">
    <source>
        <dbReference type="PROSITE" id="PS50883"/>
    </source>
</evidence>
<dbReference type="SMART" id="SM00086">
    <property type="entry name" value="PAC"/>
    <property type="match status" value="1"/>
</dbReference>
<proteinExistence type="predicted"/>
<dbReference type="CDD" id="cd01949">
    <property type="entry name" value="GGDEF"/>
    <property type="match status" value="1"/>
</dbReference>
<dbReference type="Proteomes" id="UP000323454">
    <property type="component" value="Unassembled WGS sequence"/>
</dbReference>
<dbReference type="InterPro" id="IPR001610">
    <property type="entry name" value="PAC"/>
</dbReference>
<organism evidence="5 6">
    <name type="scientific">Solihabitans fulvus</name>
    <dbReference type="NCBI Taxonomy" id="1892852"/>
    <lineage>
        <taxon>Bacteria</taxon>
        <taxon>Bacillati</taxon>
        <taxon>Actinomycetota</taxon>
        <taxon>Actinomycetes</taxon>
        <taxon>Pseudonocardiales</taxon>
        <taxon>Pseudonocardiaceae</taxon>
        <taxon>Solihabitans</taxon>
    </lineage>
</organism>
<dbReference type="CDD" id="cd01948">
    <property type="entry name" value="EAL"/>
    <property type="match status" value="1"/>
</dbReference>
<dbReference type="InterPro" id="IPR000160">
    <property type="entry name" value="GGDEF_dom"/>
</dbReference>
<dbReference type="InterPro" id="IPR029787">
    <property type="entry name" value="Nucleotide_cyclase"/>
</dbReference>
<dbReference type="Pfam" id="PF08448">
    <property type="entry name" value="PAS_4"/>
    <property type="match status" value="1"/>
</dbReference>
<dbReference type="PROSITE" id="PS50112">
    <property type="entry name" value="PAS"/>
    <property type="match status" value="1"/>
</dbReference>
<gene>
    <name evidence="5" type="ORF">F0L68_07750</name>
</gene>
<dbReference type="SMART" id="SM00267">
    <property type="entry name" value="GGDEF"/>
    <property type="match status" value="1"/>
</dbReference>
<dbReference type="PANTHER" id="PTHR44757">
    <property type="entry name" value="DIGUANYLATE CYCLASE DGCP"/>
    <property type="match status" value="1"/>
</dbReference>
<dbReference type="SUPFAM" id="SSF55785">
    <property type="entry name" value="PYP-like sensor domain (PAS domain)"/>
    <property type="match status" value="1"/>
</dbReference>
<dbReference type="PROSITE" id="PS50887">
    <property type="entry name" value="GGDEF"/>
    <property type="match status" value="1"/>
</dbReference>
<evidence type="ECO:0000259" key="2">
    <source>
        <dbReference type="PROSITE" id="PS50113"/>
    </source>
</evidence>
<feature type="domain" description="EAL" evidence="3">
    <location>
        <begin position="453"/>
        <end position="708"/>
    </location>
</feature>
<dbReference type="CDD" id="cd00130">
    <property type="entry name" value="PAS"/>
    <property type="match status" value="1"/>
</dbReference>
<evidence type="ECO:0000313" key="6">
    <source>
        <dbReference type="Proteomes" id="UP000323454"/>
    </source>
</evidence>
<protein>
    <submittedName>
        <fullName evidence="5">EAL domain-containing protein</fullName>
    </submittedName>
</protein>
<dbReference type="OrthoDB" id="23692at2"/>
<evidence type="ECO:0000259" key="4">
    <source>
        <dbReference type="PROSITE" id="PS50887"/>
    </source>
</evidence>
<dbReference type="PROSITE" id="PS50113">
    <property type="entry name" value="PAC"/>
    <property type="match status" value="1"/>
</dbReference>
<keyword evidence="6" id="KW-1185">Reference proteome</keyword>
<dbReference type="PANTHER" id="PTHR44757:SF2">
    <property type="entry name" value="BIOFILM ARCHITECTURE MAINTENANCE PROTEIN MBAA"/>
    <property type="match status" value="1"/>
</dbReference>
<name>A0A5B2XLT0_9PSEU</name>
<dbReference type="Gene3D" id="3.30.70.270">
    <property type="match status" value="1"/>
</dbReference>
<dbReference type="Pfam" id="PF00563">
    <property type="entry name" value="EAL"/>
    <property type="match status" value="1"/>
</dbReference>
<feature type="domain" description="GGDEF" evidence="4">
    <location>
        <begin position="310"/>
        <end position="444"/>
    </location>
</feature>
<comment type="caution">
    <text evidence="5">The sequence shown here is derived from an EMBL/GenBank/DDBJ whole genome shotgun (WGS) entry which is preliminary data.</text>
</comment>
<dbReference type="InterPro" id="IPR052155">
    <property type="entry name" value="Biofilm_reg_signaling"/>
</dbReference>
<dbReference type="NCBIfam" id="TIGR00229">
    <property type="entry name" value="sensory_box"/>
    <property type="match status" value="1"/>
</dbReference>
<dbReference type="SUPFAM" id="SSF55073">
    <property type="entry name" value="Nucleotide cyclase"/>
    <property type="match status" value="1"/>
</dbReference>
<dbReference type="SMART" id="SM00052">
    <property type="entry name" value="EAL"/>
    <property type="match status" value="1"/>
</dbReference>
<dbReference type="Gene3D" id="3.30.450.20">
    <property type="entry name" value="PAS domain"/>
    <property type="match status" value="1"/>
</dbReference>
<dbReference type="InterPro" id="IPR013656">
    <property type="entry name" value="PAS_4"/>
</dbReference>
<evidence type="ECO:0000259" key="1">
    <source>
        <dbReference type="PROSITE" id="PS50112"/>
    </source>
</evidence>
<dbReference type="SMART" id="SM00091">
    <property type="entry name" value="PAS"/>
    <property type="match status" value="1"/>
</dbReference>
<dbReference type="NCBIfam" id="TIGR00254">
    <property type="entry name" value="GGDEF"/>
    <property type="match status" value="1"/>
</dbReference>
<dbReference type="Gene3D" id="3.20.20.450">
    <property type="entry name" value="EAL domain"/>
    <property type="match status" value="1"/>
</dbReference>
<dbReference type="InterPro" id="IPR000014">
    <property type="entry name" value="PAS"/>
</dbReference>
<reference evidence="5 6" key="2">
    <citation type="submission" date="2019-09" db="EMBL/GenBank/DDBJ databases">
        <authorList>
            <person name="Jin C."/>
        </authorList>
    </citation>
    <scope>NUCLEOTIDE SEQUENCE [LARGE SCALE GENOMIC DNA]</scope>
    <source>
        <strain evidence="5 6">AN110305</strain>
    </source>
</reference>
<feature type="domain" description="PAC" evidence="2">
    <location>
        <begin position="230"/>
        <end position="282"/>
    </location>
</feature>
<dbReference type="InterPro" id="IPR000700">
    <property type="entry name" value="PAS-assoc_C"/>
</dbReference>
<dbReference type="Pfam" id="PF00990">
    <property type="entry name" value="GGDEF"/>
    <property type="match status" value="1"/>
</dbReference>
<evidence type="ECO:0000313" key="5">
    <source>
        <dbReference type="EMBL" id="KAA2264306.1"/>
    </source>
</evidence>
<dbReference type="SUPFAM" id="SSF141868">
    <property type="entry name" value="EAL domain-like"/>
    <property type="match status" value="1"/>
</dbReference>
<dbReference type="InterPro" id="IPR035919">
    <property type="entry name" value="EAL_sf"/>
</dbReference>
<sequence length="708" mass="76031">MTPSGEGQQPHDARRQRRLALARAWAAAVADTTYVPMSPREIEEYLLALVDRIGDALSAEPFDPEPVAEIGTLLVRAHFSGPETLERTLDVLGRTLLFNPETGPVDRLAERVVTVLGAVASGYATAMRQDAFDQQEEIKRALLNAKNDVERVLKVSEARFRQVFATSAVGIAITDLTGRCVEANAALAEILATESSSLVGRQFDELLYATDTDGLHAIYRDLVDGVLDTYRERGRLRRDDGETAWVYLAVSVLRDADGNPTHHVTMVEDITELHLLADQLSHQALHDALTGLANRQYFASRLESALGSPAPITLYHLGLDAFSVVNHGLGHDVGDRLLKIVARRLEAAVQGERALVARISGDEFAVLVQHSPTTPSVLDMIRILQDELAEPVYLDDQGVAVSAGIGVVDQPPAGIEIADLLRAANSALRRAKANGKRQWSIYEQREDEAERVRSRLAAVLPGAWESGEISVAYQPMVRLTDGRIVGVEAVITWEHAEHGVVSPRDCMRLAEDTGLSLPIGLWALEAACGRAREWQDLFGDGAPTLWLRLTPLQSGDADLVGAVRQTLADTGLGPSAVRIALDTGAVLAELGDAADNLRVLADTGVGTALHEFGGAHQELGLLVESKTQALLLSPAVVREIVGNTPALRRALGEMVSVAHLAEGVVAAAGIDTAEQADRCRSIGVDLAQGAHFAPPLPPEQIPALLNGV</sequence>
<dbReference type="AlphaFoldDB" id="A0A5B2XLT0"/>
<dbReference type="RefSeq" id="WP_149848789.1">
    <property type="nucleotide sequence ID" value="NZ_VUOB01000011.1"/>
</dbReference>
<reference evidence="5 6" key="1">
    <citation type="submission" date="2019-09" db="EMBL/GenBank/DDBJ databases">
        <title>Goodfellowia gen. nov., a new genus of the Pseudonocardineae related to Actinoalloteichus, containing Goodfellowia coeruleoviolacea gen. nov., comb. nov. gen. nov., comb. nov.</title>
        <authorList>
            <person name="Labeda D."/>
        </authorList>
    </citation>
    <scope>NUCLEOTIDE SEQUENCE [LARGE SCALE GENOMIC DNA]</scope>
    <source>
        <strain evidence="5 6">AN110305</strain>
    </source>
</reference>
<dbReference type="EMBL" id="VUOB01000011">
    <property type="protein sequence ID" value="KAA2264306.1"/>
    <property type="molecule type" value="Genomic_DNA"/>
</dbReference>